<comment type="caution">
    <text evidence="1">The sequence shown here is derived from an EMBL/GenBank/DDBJ whole genome shotgun (WGS) entry which is preliminary data.</text>
</comment>
<dbReference type="Proteomes" id="UP001143910">
    <property type="component" value="Unassembled WGS sequence"/>
</dbReference>
<sequence length="1018" mass="112973">MYNRESRIMRKLLGKPVTEASTGDSTIVSTATATPTNYRPIKSQNAVHPVAVPISCLDATSDGRAAVLGGPHILKTLVLDNGESPSFSFSEGIDIRASITSQKTSGSRANVVADQLNIRDVKWHENGTVFTACATGRIFAYDLARIGTGGSDPVDYIQMQEDSRQVNTLDVNPHLKSWLLSGSQDGIARIFDVSAPAATRSGILTFRQRFSPLKSNESIRKVMWSPRVGHEMACCTEGGVVLKWDVRQPQRPLLRINAHEKTCSTIAWHPDGIHLISAGWDSKLHVWDLGPTADKRQKPKWSITTPAPVSCLSWRPGLWSATAQSRRTAQVAVSYDESSNKRYGTSVVHVWDIARPTMPYKEIERFDTSPSAMYWRDQDMLWAVGQDGLFTQSDVAYAPKAIDRLSTSAMSFSPQGDVVMFLDERVKQSRPRPIMHHSETPSRTAYGSSPGAQLLSGSKSDSEEDVVGTFIGQTRKLAHRRRLSGRSGQLLSTTPPPSASNYVDPDKKVLSLDQSIGITGMFKSQQVMTSGKLPASTKVTVYQYLTASYLETLERILLNRDEKFTLAHRVGVALEQFSQASENVRLYRLSQSWRVVAFAMDLLLKKRANFHMKARLSRFQKIQVEAAKSTGNLRPPEIYGASYNGEETPRRPSVQAGSIDSKLHAVRSLLSEEIESTSNVPTPIARPADTPDDHNWENGHYQHGKKLTPIIEPESFDLGPAMHTYKQDLYSQGSLPSVSDASRESELSEASMTEGYDFYDTEALARAIDVPVPKTKEAANQRIPRVKPVRHHSEDSMGEMFSISDGTKKLSLQGPSVEMVTTSNHATNQSPNLDSGRSSTDTQYEPRIHGDTQRRKSTVQDSPEDVFMISQTTASTEEAYTSQPSFTSQSDSDQNPSFEQLAVPLDTESYRAESVSKPTANYYNDPRQHVVDSDYFPWPDDPDFLSMEGDWTVPAALDPYLLLKRAFDFECRASAVNAAAMVLLLRPLLTDDIIDTHLARARCQNWSVLLRMPQTARS</sequence>
<accession>A0ACC1MH55</accession>
<organism evidence="1 2">
    <name type="scientific">Zarea fungicola</name>
    <dbReference type="NCBI Taxonomy" id="93591"/>
    <lineage>
        <taxon>Eukaryota</taxon>
        <taxon>Fungi</taxon>
        <taxon>Dikarya</taxon>
        <taxon>Ascomycota</taxon>
        <taxon>Pezizomycotina</taxon>
        <taxon>Sordariomycetes</taxon>
        <taxon>Hypocreomycetidae</taxon>
        <taxon>Hypocreales</taxon>
        <taxon>Cordycipitaceae</taxon>
        <taxon>Zarea</taxon>
    </lineage>
</organism>
<reference evidence="1" key="1">
    <citation type="submission" date="2022-08" db="EMBL/GenBank/DDBJ databases">
        <title>Genome Sequence of Lecanicillium fungicola.</title>
        <authorList>
            <person name="Buettner E."/>
        </authorList>
    </citation>
    <scope>NUCLEOTIDE SEQUENCE</scope>
    <source>
        <strain evidence="1">Babe33</strain>
    </source>
</reference>
<gene>
    <name evidence="1" type="ORF">NQ176_g10192</name>
</gene>
<evidence type="ECO:0000313" key="1">
    <source>
        <dbReference type="EMBL" id="KAJ2966350.1"/>
    </source>
</evidence>
<proteinExistence type="predicted"/>
<keyword evidence="2" id="KW-1185">Reference proteome</keyword>
<evidence type="ECO:0000313" key="2">
    <source>
        <dbReference type="Proteomes" id="UP001143910"/>
    </source>
</evidence>
<dbReference type="EMBL" id="JANJQO010002656">
    <property type="protein sequence ID" value="KAJ2966350.1"/>
    <property type="molecule type" value="Genomic_DNA"/>
</dbReference>
<protein>
    <submittedName>
        <fullName evidence="1">Uncharacterized protein</fullName>
    </submittedName>
</protein>
<name>A0ACC1MH55_9HYPO</name>